<dbReference type="GO" id="GO:0005737">
    <property type="term" value="C:cytoplasm"/>
    <property type="evidence" value="ECO:0007669"/>
    <property type="project" value="UniProtKB-SubCell"/>
</dbReference>
<dbReference type="Pfam" id="PF13637">
    <property type="entry name" value="Ank_4"/>
    <property type="match status" value="1"/>
</dbReference>
<protein>
    <submittedName>
        <fullName evidence="7">Ankyrin repeat and SOCS box protein 15</fullName>
    </submittedName>
</protein>
<dbReference type="PROSITE" id="PS50297">
    <property type="entry name" value="ANK_REP_REGION"/>
    <property type="match status" value="7"/>
</dbReference>
<feature type="repeat" description="ANK" evidence="5">
    <location>
        <begin position="238"/>
        <end position="270"/>
    </location>
</feature>
<feature type="compositionally biased region" description="Basic and acidic residues" evidence="6">
    <location>
        <begin position="578"/>
        <end position="589"/>
    </location>
</feature>
<feature type="compositionally biased region" description="Acidic residues" evidence="6">
    <location>
        <begin position="633"/>
        <end position="650"/>
    </location>
</feature>
<dbReference type="Proteomes" id="UP000289886">
    <property type="component" value="Unassembled WGS sequence"/>
</dbReference>
<feature type="compositionally biased region" description="Acidic residues" evidence="6">
    <location>
        <begin position="611"/>
        <end position="626"/>
    </location>
</feature>
<keyword evidence="3" id="KW-0677">Repeat</keyword>
<evidence type="ECO:0000256" key="3">
    <source>
        <dbReference type="ARBA" id="ARBA00022737"/>
    </source>
</evidence>
<dbReference type="SMART" id="SM00248">
    <property type="entry name" value="ANK"/>
    <property type="match status" value="11"/>
</dbReference>
<comment type="subcellular location">
    <subcellularLocation>
        <location evidence="1">Cytoplasm</location>
    </subcellularLocation>
</comment>
<evidence type="ECO:0000256" key="1">
    <source>
        <dbReference type="ARBA" id="ARBA00004496"/>
    </source>
</evidence>
<dbReference type="InterPro" id="IPR004934">
    <property type="entry name" value="TMOD"/>
</dbReference>
<dbReference type="GO" id="GO:0005523">
    <property type="term" value="F:tropomyosin binding"/>
    <property type="evidence" value="ECO:0007669"/>
    <property type="project" value="InterPro"/>
</dbReference>
<keyword evidence="8" id="KW-1185">Reference proteome</keyword>
<feature type="repeat" description="ANK" evidence="5">
    <location>
        <begin position="106"/>
        <end position="138"/>
    </location>
</feature>
<feature type="repeat" description="ANK" evidence="5">
    <location>
        <begin position="303"/>
        <end position="335"/>
    </location>
</feature>
<feature type="repeat" description="ANK" evidence="5">
    <location>
        <begin position="205"/>
        <end position="237"/>
    </location>
</feature>
<feature type="repeat" description="ANK" evidence="5">
    <location>
        <begin position="345"/>
        <end position="373"/>
    </location>
</feature>
<feature type="region of interest" description="Disordered" evidence="6">
    <location>
        <begin position="534"/>
        <end position="562"/>
    </location>
</feature>
<dbReference type="AlphaFoldDB" id="A0A444TY50"/>
<dbReference type="InterPro" id="IPR036770">
    <property type="entry name" value="Ankyrin_rpt-contain_sf"/>
</dbReference>
<gene>
    <name evidence="7" type="ORF">EOD39_10275</name>
</gene>
<evidence type="ECO:0000256" key="5">
    <source>
        <dbReference type="PROSITE-ProRule" id="PRU00023"/>
    </source>
</evidence>
<name>A0A444TY50_ACIRT</name>
<evidence type="ECO:0000313" key="7">
    <source>
        <dbReference type="EMBL" id="RXM27851.1"/>
    </source>
</evidence>
<feature type="compositionally biased region" description="Basic and acidic residues" evidence="6">
    <location>
        <begin position="651"/>
        <end position="661"/>
    </location>
</feature>
<feature type="compositionally biased region" description="Acidic residues" evidence="6">
    <location>
        <begin position="590"/>
        <end position="604"/>
    </location>
</feature>
<dbReference type="PANTHER" id="PTHR24198:SF187">
    <property type="entry name" value="ANKYRIN REPEAT AND SOCS BOX CONTAINING 15"/>
    <property type="match status" value="1"/>
</dbReference>
<organism evidence="7 8">
    <name type="scientific">Acipenser ruthenus</name>
    <name type="common">Sterlet sturgeon</name>
    <dbReference type="NCBI Taxonomy" id="7906"/>
    <lineage>
        <taxon>Eukaryota</taxon>
        <taxon>Metazoa</taxon>
        <taxon>Chordata</taxon>
        <taxon>Craniata</taxon>
        <taxon>Vertebrata</taxon>
        <taxon>Euteleostomi</taxon>
        <taxon>Actinopterygii</taxon>
        <taxon>Chondrostei</taxon>
        <taxon>Acipenseriformes</taxon>
        <taxon>Acipenseridae</taxon>
        <taxon>Acipenser</taxon>
    </lineage>
</organism>
<keyword evidence="2" id="KW-0963">Cytoplasm</keyword>
<dbReference type="PRINTS" id="PR01415">
    <property type="entry name" value="ANKYRIN"/>
</dbReference>
<feature type="region of interest" description="Disordered" evidence="6">
    <location>
        <begin position="578"/>
        <end position="706"/>
    </location>
</feature>
<dbReference type="GO" id="GO:0051694">
    <property type="term" value="P:pointed-end actin filament capping"/>
    <property type="evidence" value="ECO:0007669"/>
    <property type="project" value="InterPro"/>
</dbReference>
<reference evidence="7 8" key="1">
    <citation type="submission" date="2019-01" db="EMBL/GenBank/DDBJ databases">
        <title>Draft Genome and Complete Hox-Cluster Characterization of the Sterlet Sturgeon (Acipenser ruthenus).</title>
        <authorList>
            <person name="Wei Q."/>
        </authorList>
    </citation>
    <scope>NUCLEOTIDE SEQUENCE [LARGE SCALE GENOMIC DNA]</scope>
    <source>
        <strain evidence="7">WHYD16114868_AA</strain>
        <tissue evidence="7">Blood</tissue>
    </source>
</reference>
<feature type="repeat" description="ANK" evidence="5">
    <location>
        <begin position="172"/>
        <end position="204"/>
    </location>
</feature>
<dbReference type="Pfam" id="PF12796">
    <property type="entry name" value="Ank_2"/>
    <property type="match status" value="3"/>
</dbReference>
<sequence>MDEDQLTEYAIQLSIQESIHASKYPSSAYRDSLASVSEENRRIVSAIELGEIFLLQQLSKCTLAFGEADERGWLPLHKAAVQPIDQVLEIVLDASSLINLEQATLDGETALTLAAQAGHDGNVKALLEKGASPYTTNSKHESPLLLAVRHGSYDMVLNLIKNGAPVDQFCIKRWTAMHEAAKLGLSHIVRLLIRSGENVNEKDAYGVTPLATAAEYGQTDALELLILKGGNIHATADDGATVLFDAAGGGNPDCVDVLLEYGASANMPNISGHLPIHRAAYLGHYLVLKTLIPITSKSAIKKSGLSPMHSAADGGSEQCLQLLIENGFDVNVLLAQYVSEIYEDDRKTPLYFAVSNADVTCTELLLKYGADPNNDPLNCFLVAVRARSYEIVKLLLAHGADVNCWFMVVNDTHFPTAIQYCLKDEMMMRLLLNNGYDANLCFDCMHGDSSGASFAWRHLETGWTTCVSKDTPFCDFITVSWLTDVAGKAVRILLDYMDFVPICSKLKPCLEKQKEWPEICEILEELKELERELEDIDPDGNVPIGLRQKDQTEKTPTGTFSREALLKYWESETKKLLENERTAPGKSQEEEQEEVIDDSEDECVTENNSDASEEEAYTEDEEEEEKEESHVTEEEDDEEESPVTENEDDENKPGDVIDRMLHSTSKSSHEQNGQNQCNGKLGGSKNCTQETNEDPNLKVEVPECLR</sequence>
<evidence type="ECO:0000256" key="2">
    <source>
        <dbReference type="ARBA" id="ARBA00022490"/>
    </source>
</evidence>
<dbReference type="EMBL" id="SCEB01215757">
    <property type="protein sequence ID" value="RXM27851.1"/>
    <property type="molecule type" value="Genomic_DNA"/>
</dbReference>
<dbReference type="PROSITE" id="PS50088">
    <property type="entry name" value="ANK_REPEAT"/>
    <property type="match status" value="7"/>
</dbReference>
<dbReference type="Gene3D" id="1.25.40.20">
    <property type="entry name" value="Ankyrin repeat-containing domain"/>
    <property type="match status" value="2"/>
</dbReference>
<feature type="repeat" description="ANK" evidence="5">
    <location>
        <begin position="139"/>
        <end position="167"/>
    </location>
</feature>
<feature type="compositionally biased region" description="Polar residues" evidence="6">
    <location>
        <begin position="662"/>
        <end position="678"/>
    </location>
</feature>
<dbReference type="Pfam" id="PF03250">
    <property type="entry name" value="Tropomodulin"/>
    <property type="match status" value="1"/>
</dbReference>
<accession>A0A444TY50</accession>
<evidence type="ECO:0000313" key="8">
    <source>
        <dbReference type="Proteomes" id="UP000289886"/>
    </source>
</evidence>
<proteinExistence type="predicted"/>
<comment type="caution">
    <text evidence="7">The sequence shown here is derived from an EMBL/GenBank/DDBJ whole genome shotgun (WGS) entry which is preliminary data.</text>
</comment>
<feature type="compositionally biased region" description="Basic and acidic residues" evidence="6">
    <location>
        <begin position="695"/>
        <end position="706"/>
    </location>
</feature>
<evidence type="ECO:0000256" key="4">
    <source>
        <dbReference type="ARBA" id="ARBA00023043"/>
    </source>
</evidence>
<keyword evidence="4 5" id="KW-0040">ANK repeat</keyword>
<dbReference type="InterPro" id="IPR002110">
    <property type="entry name" value="Ankyrin_rpt"/>
</dbReference>
<evidence type="ECO:0000256" key="6">
    <source>
        <dbReference type="SAM" id="MobiDB-lite"/>
    </source>
</evidence>
<dbReference type="PANTHER" id="PTHR24198">
    <property type="entry name" value="ANKYRIN REPEAT AND PROTEIN KINASE DOMAIN-CONTAINING PROTEIN"/>
    <property type="match status" value="1"/>
</dbReference>
<dbReference type="SUPFAM" id="SSF48403">
    <property type="entry name" value="Ankyrin repeat"/>
    <property type="match status" value="1"/>
</dbReference>